<keyword evidence="3" id="KW-1185">Reference proteome</keyword>
<proteinExistence type="predicted"/>
<reference evidence="2 3" key="1">
    <citation type="submission" date="2016-10" db="EMBL/GenBank/DDBJ databases">
        <title>Draft genome sequences of four alkaliphilic bacteria belonging to the Anaerobacillus genus.</title>
        <authorList>
            <person name="Bassil N.M."/>
            <person name="Lloyd J.R."/>
        </authorList>
    </citation>
    <scope>NUCLEOTIDE SEQUENCE [LARGE SCALE GENOMIC DNA]</scope>
    <source>
        <strain evidence="2 3">DSM 18345</strain>
    </source>
</reference>
<dbReference type="AlphaFoldDB" id="A0A1S2LQ32"/>
<name>A0A1S2LQ32_9BACI</name>
<keyword evidence="1" id="KW-1133">Transmembrane helix</keyword>
<dbReference type="OrthoDB" id="2971923at2"/>
<accession>A0A1S2LQ32</accession>
<evidence type="ECO:0000313" key="2">
    <source>
        <dbReference type="EMBL" id="OIJ14233.1"/>
    </source>
</evidence>
<dbReference type="EMBL" id="MLQR01000022">
    <property type="protein sequence ID" value="OIJ14233.1"/>
    <property type="molecule type" value="Genomic_DNA"/>
</dbReference>
<keyword evidence="1" id="KW-0812">Transmembrane</keyword>
<evidence type="ECO:0000313" key="3">
    <source>
        <dbReference type="Proteomes" id="UP000179524"/>
    </source>
</evidence>
<feature type="transmembrane region" description="Helical" evidence="1">
    <location>
        <begin position="6"/>
        <end position="26"/>
    </location>
</feature>
<gene>
    <name evidence="2" type="ORF">BKP37_09125</name>
</gene>
<evidence type="ECO:0000256" key="1">
    <source>
        <dbReference type="SAM" id="Phobius"/>
    </source>
</evidence>
<dbReference type="Proteomes" id="UP000179524">
    <property type="component" value="Unassembled WGS sequence"/>
</dbReference>
<dbReference type="RefSeq" id="WP_071309293.1">
    <property type="nucleotide sequence ID" value="NZ_MLQR01000022.1"/>
</dbReference>
<keyword evidence="1" id="KW-0472">Membrane</keyword>
<comment type="caution">
    <text evidence="2">The sequence shown here is derived from an EMBL/GenBank/DDBJ whole genome shotgun (WGS) entry which is preliminary data.</text>
</comment>
<organism evidence="2 3">
    <name type="scientific">Anaerobacillus alkalilacustris</name>
    <dbReference type="NCBI Taxonomy" id="393763"/>
    <lineage>
        <taxon>Bacteria</taxon>
        <taxon>Bacillati</taxon>
        <taxon>Bacillota</taxon>
        <taxon>Bacilli</taxon>
        <taxon>Bacillales</taxon>
        <taxon>Bacillaceae</taxon>
        <taxon>Anaerobacillus</taxon>
    </lineage>
</organism>
<sequence>MTLLTIISIVLPLLILFYVISSLSTIKYQLNLIIKNLDIKEEVEEPIPNEQIEKELEDEFLKK</sequence>
<protein>
    <submittedName>
        <fullName evidence="2">Uncharacterized protein</fullName>
    </submittedName>
</protein>